<dbReference type="PANTHER" id="PTHR43173">
    <property type="entry name" value="ABC1 FAMILY PROTEIN"/>
    <property type="match status" value="1"/>
</dbReference>
<dbReference type="InterPro" id="IPR011009">
    <property type="entry name" value="Kinase-like_dom_sf"/>
</dbReference>
<comment type="caution">
    <text evidence="3">The sequence shown here is derived from an EMBL/GenBank/DDBJ whole genome shotgun (WGS) entry which is preliminary data.</text>
</comment>
<dbReference type="Pfam" id="PF03109">
    <property type="entry name" value="ABC1"/>
    <property type="match status" value="1"/>
</dbReference>
<dbReference type="KEGG" id="clus:A9F13_13g00902"/>
<comment type="similarity">
    <text evidence="1">Belongs to the protein kinase superfamily. ADCK protein kinase family.</text>
</comment>
<name>A0AA91PXG7_CLALS</name>
<organism evidence="3 4">
    <name type="scientific">Clavispora lusitaniae</name>
    <name type="common">Candida lusitaniae</name>
    <dbReference type="NCBI Taxonomy" id="36911"/>
    <lineage>
        <taxon>Eukaryota</taxon>
        <taxon>Fungi</taxon>
        <taxon>Dikarya</taxon>
        <taxon>Ascomycota</taxon>
        <taxon>Saccharomycotina</taxon>
        <taxon>Pichiomycetes</taxon>
        <taxon>Metschnikowiaceae</taxon>
        <taxon>Clavispora</taxon>
    </lineage>
</organism>
<sequence>MFMLTRSRYSYRFPCHTRCLHTGIRATNRPFQKSVTRRIAIISATAISIYAIDELYYASLLQRSARAVYVLLWVAYQYSRNIDKYDSINDLHEIASEKLFAMIEKNKGLYIKQGQAVANQASVFPVAYQKRFSGLYDAAPQDLWSDVDRVLRKNLGSDYETQIFEYIEHDPIASASIAQVHRAKLKEEQTLVAVKVQHPYISKQVAVDLAVYRGISWVYSRLFDLPLSFFTRYISDQIIKEADFRIEAAHSERIAKLLREDKALDNSCFHIPATYNMYTRKQVLVSEWIDGVSLADKNKLVDAKFNLTTLMSQYLNLFGRQIFEYGFVHSDPHPGNLLARFHKGKQQLVLLDHGLYVSLSPKFQSEYCELWKYLFCFDQKSIERIAEEWGVGSTDLLSTIVQLRPPKNADLSKSRNSLDLIRSLLGDEAKFPLELLFISRTMRMMQNLNQSMGSPVNRVNLLTNSAIQSSHRTKLDLTHRATWLQILQIRFGLFFSDVVFWFLRLRQLILGRFYGTTGKGLEDYIDAYMKETARSFGLEFAEEVPV</sequence>
<accession>A0AA91PXG7</accession>
<dbReference type="InterPro" id="IPR045307">
    <property type="entry name" value="ADCK1_dom"/>
</dbReference>
<dbReference type="SUPFAM" id="SSF56112">
    <property type="entry name" value="Protein kinase-like (PK-like)"/>
    <property type="match status" value="1"/>
</dbReference>
<dbReference type="AlphaFoldDB" id="A0AA91PXG7"/>
<proteinExistence type="inferred from homology"/>
<dbReference type="InterPro" id="IPR004147">
    <property type="entry name" value="ABC1_dom"/>
</dbReference>
<evidence type="ECO:0000313" key="4">
    <source>
        <dbReference type="Proteomes" id="UP000195602"/>
    </source>
</evidence>
<gene>
    <name evidence="3" type="ORF">A9F13_13g00902</name>
</gene>
<dbReference type="CDD" id="cd13969">
    <property type="entry name" value="ADCK1-like"/>
    <property type="match status" value="1"/>
</dbReference>
<dbReference type="EMBL" id="LYUB02000013">
    <property type="protein sequence ID" value="OVF07389.1"/>
    <property type="molecule type" value="Genomic_DNA"/>
</dbReference>
<dbReference type="InterPro" id="IPR051130">
    <property type="entry name" value="Mito_struct-func_regulator"/>
</dbReference>
<evidence type="ECO:0000256" key="1">
    <source>
        <dbReference type="ARBA" id="ARBA00009670"/>
    </source>
</evidence>
<evidence type="ECO:0000313" key="3">
    <source>
        <dbReference type="EMBL" id="OVF07389.1"/>
    </source>
</evidence>
<reference evidence="3 4" key="1">
    <citation type="submission" date="2017-04" db="EMBL/GenBank/DDBJ databases">
        <title>Draft genome of the yeast Clavispora lusitaniae type strain CBS 6936.</title>
        <authorList>
            <person name="Durrens P."/>
            <person name="Klopp C."/>
            <person name="Biteau N."/>
            <person name="Fitton-Ouhabi V."/>
            <person name="Dementhon K."/>
            <person name="Accoceberry I."/>
            <person name="Sherman D.J."/>
            <person name="Noel T."/>
        </authorList>
    </citation>
    <scope>NUCLEOTIDE SEQUENCE [LARGE SCALE GENOMIC DNA]</scope>
    <source>
        <strain evidence="3 4">CBS 6936</strain>
    </source>
</reference>
<evidence type="ECO:0000259" key="2">
    <source>
        <dbReference type="Pfam" id="PF03109"/>
    </source>
</evidence>
<dbReference type="Proteomes" id="UP000195602">
    <property type="component" value="Unassembled WGS sequence"/>
</dbReference>
<protein>
    <recommendedName>
        <fullName evidence="2">ABC1 atypical kinase-like domain-containing protein</fullName>
    </recommendedName>
</protein>
<feature type="domain" description="ABC1 atypical kinase-like" evidence="2">
    <location>
        <begin position="135"/>
        <end position="384"/>
    </location>
</feature>
<dbReference type="PANTHER" id="PTHR43173:SF37">
    <property type="entry name" value="ABC1 FAMILY PROTEIN C10F6.14C"/>
    <property type="match status" value="1"/>
</dbReference>